<feature type="transmembrane region" description="Helical" evidence="11">
    <location>
        <begin position="129"/>
        <end position="147"/>
    </location>
</feature>
<evidence type="ECO:0000313" key="13">
    <source>
        <dbReference type="EMBL" id="WAX58038.1"/>
    </source>
</evidence>
<dbReference type="InterPro" id="IPR032808">
    <property type="entry name" value="DoxX"/>
</dbReference>
<evidence type="ECO:0000256" key="1">
    <source>
        <dbReference type="ARBA" id="ARBA00004141"/>
    </source>
</evidence>
<evidence type="ECO:0000256" key="8">
    <source>
        <dbReference type="ARBA" id="ARBA00023136"/>
    </source>
</evidence>
<dbReference type="Pfam" id="PF07681">
    <property type="entry name" value="DoxX"/>
    <property type="match status" value="1"/>
</dbReference>
<evidence type="ECO:0000256" key="3">
    <source>
        <dbReference type="ARBA" id="ARBA00022714"/>
    </source>
</evidence>
<keyword evidence="5 11" id="KW-1133">Transmembrane helix</keyword>
<dbReference type="InterPro" id="IPR005805">
    <property type="entry name" value="Rieske_Fe-S_prot_C"/>
</dbReference>
<evidence type="ECO:0000256" key="6">
    <source>
        <dbReference type="ARBA" id="ARBA00023004"/>
    </source>
</evidence>
<feature type="region of interest" description="Disordered" evidence="10">
    <location>
        <begin position="277"/>
        <end position="303"/>
    </location>
</feature>
<gene>
    <name evidence="13" type="ORF">M6B22_04530</name>
</gene>
<dbReference type="InterPro" id="IPR017941">
    <property type="entry name" value="Rieske_2Fe-2S"/>
</dbReference>
<feature type="transmembrane region" description="Helical" evidence="11">
    <location>
        <begin position="167"/>
        <end position="186"/>
    </location>
</feature>
<dbReference type="RefSeq" id="WP_269444587.1">
    <property type="nucleotide sequence ID" value="NZ_CP097463.1"/>
</dbReference>
<keyword evidence="9" id="KW-1015">Disulfide bond</keyword>
<evidence type="ECO:0000256" key="5">
    <source>
        <dbReference type="ARBA" id="ARBA00022989"/>
    </source>
</evidence>
<dbReference type="PANTHER" id="PTHR39157">
    <property type="entry name" value="INTEGRAL MEMBRANE PROTEIN-RELATED"/>
    <property type="match status" value="1"/>
</dbReference>
<organism evidence="13 14">
    <name type="scientific">Jatrophihabitans cynanchi</name>
    <dbReference type="NCBI Taxonomy" id="2944128"/>
    <lineage>
        <taxon>Bacteria</taxon>
        <taxon>Bacillati</taxon>
        <taxon>Actinomycetota</taxon>
        <taxon>Actinomycetes</taxon>
        <taxon>Jatrophihabitantales</taxon>
        <taxon>Jatrophihabitantaceae</taxon>
        <taxon>Jatrophihabitans</taxon>
    </lineage>
</organism>
<evidence type="ECO:0000256" key="4">
    <source>
        <dbReference type="ARBA" id="ARBA00022723"/>
    </source>
</evidence>
<dbReference type="Gene3D" id="2.102.10.10">
    <property type="entry name" value="Rieske [2Fe-2S] iron-sulphur domain"/>
    <property type="match status" value="1"/>
</dbReference>
<comment type="subcellular location">
    <subcellularLocation>
        <location evidence="1">Membrane</location>
        <topology evidence="1">Multi-pass membrane protein</topology>
    </subcellularLocation>
</comment>
<reference evidence="13" key="1">
    <citation type="submission" date="2022-05" db="EMBL/GenBank/DDBJ databases">
        <title>Jatrophihabitans sp. SB3-54 whole genome sequence.</title>
        <authorList>
            <person name="Suh M.K."/>
            <person name="Eom M.K."/>
            <person name="Kim J.S."/>
            <person name="Kim H.S."/>
            <person name="Do H.E."/>
            <person name="Shin Y.K."/>
            <person name="Lee J.-S."/>
        </authorList>
    </citation>
    <scope>NUCLEOTIDE SEQUENCE</scope>
    <source>
        <strain evidence="13">SB3-54</strain>
    </source>
</reference>
<keyword evidence="2 11" id="KW-0812">Transmembrane</keyword>
<dbReference type="Pfam" id="PF00355">
    <property type="entry name" value="Rieske"/>
    <property type="match status" value="1"/>
</dbReference>
<keyword evidence="8 11" id="KW-0472">Membrane</keyword>
<dbReference type="CDD" id="cd03467">
    <property type="entry name" value="Rieske"/>
    <property type="match status" value="1"/>
</dbReference>
<accession>A0ABY7K0K1</accession>
<sequence length="303" mass="32096">MAEPWRERARQVGWVLLPLRAFLAIVFLDGGISKIADPRFLDDASPLSMHASVTAIRANSPIGGALGVVQSHSVAFGVAMAVAELAVGIGLALGLFTRIAAAGGMLLALSLWLTVSWGASPWFTSADVVYLFALTPLLIAGAGWLSLDAWLDRMRAAHPRDDRTRRALLAGGTALVGAMVLGLAALSRPSHRSRRQRQIDTALPSQPLTPVGDVPVGGAVQVTVRSADEPAWVLQLQAGAFTAFDARCPHQGCIVDFVSAADGFACPCHHSRFDPQGRRLDGPAPRGLTPIPVRVQDGDVRTR</sequence>
<dbReference type="EMBL" id="CP097463">
    <property type="protein sequence ID" value="WAX58038.1"/>
    <property type="molecule type" value="Genomic_DNA"/>
</dbReference>
<feature type="transmembrane region" description="Helical" evidence="11">
    <location>
        <begin position="74"/>
        <end position="96"/>
    </location>
</feature>
<evidence type="ECO:0000256" key="9">
    <source>
        <dbReference type="ARBA" id="ARBA00023157"/>
    </source>
</evidence>
<protein>
    <submittedName>
        <fullName evidence="13">Rieske 2Fe-2S domain-containing protein</fullName>
    </submittedName>
</protein>
<evidence type="ECO:0000256" key="10">
    <source>
        <dbReference type="SAM" id="MobiDB-lite"/>
    </source>
</evidence>
<keyword evidence="6" id="KW-0408">Iron</keyword>
<evidence type="ECO:0000259" key="12">
    <source>
        <dbReference type="PROSITE" id="PS51296"/>
    </source>
</evidence>
<dbReference type="PROSITE" id="PS51296">
    <property type="entry name" value="RIESKE"/>
    <property type="match status" value="1"/>
</dbReference>
<keyword evidence="3" id="KW-0001">2Fe-2S</keyword>
<feature type="transmembrane region" description="Helical" evidence="11">
    <location>
        <begin position="103"/>
        <end position="123"/>
    </location>
</feature>
<feature type="domain" description="Rieske" evidence="12">
    <location>
        <begin position="208"/>
        <end position="302"/>
    </location>
</feature>
<dbReference type="SUPFAM" id="SSF50022">
    <property type="entry name" value="ISP domain"/>
    <property type="match status" value="1"/>
</dbReference>
<dbReference type="Proteomes" id="UP001164693">
    <property type="component" value="Chromosome"/>
</dbReference>
<evidence type="ECO:0000313" key="14">
    <source>
        <dbReference type="Proteomes" id="UP001164693"/>
    </source>
</evidence>
<dbReference type="InterPro" id="IPR036922">
    <property type="entry name" value="Rieske_2Fe-2S_sf"/>
</dbReference>
<keyword evidence="14" id="KW-1185">Reference proteome</keyword>
<name>A0ABY7K0K1_9ACTN</name>
<evidence type="ECO:0000256" key="11">
    <source>
        <dbReference type="SAM" id="Phobius"/>
    </source>
</evidence>
<dbReference type="PRINTS" id="PR00162">
    <property type="entry name" value="RIESKE"/>
</dbReference>
<dbReference type="PANTHER" id="PTHR39157:SF1">
    <property type="entry name" value="DOXX FAMILY PROTEIN"/>
    <property type="match status" value="1"/>
</dbReference>
<evidence type="ECO:0000256" key="7">
    <source>
        <dbReference type="ARBA" id="ARBA00023014"/>
    </source>
</evidence>
<keyword evidence="4" id="KW-0479">Metal-binding</keyword>
<keyword evidence="7" id="KW-0411">Iron-sulfur</keyword>
<proteinExistence type="predicted"/>
<feature type="transmembrane region" description="Helical" evidence="11">
    <location>
        <begin position="12"/>
        <end position="32"/>
    </location>
</feature>
<evidence type="ECO:0000256" key="2">
    <source>
        <dbReference type="ARBA" id="ARBA00022692"/>
    </source>
</evidence>